<gene>
    <name evidence="1" type="ORF">QIA00_04560</name>
</gene>
<reference evidence="1" key="1">
    <citation type="submission" date="2023-07" db="EMBL/GenBank/DDBJ databases">
        <title>Genome sequencing of multiple Borrelia sensu lato isolates.</title>
        <authorList>
            <person name="Mongodin E.F."/>
            <person name="Rudenko N."/>
            <person name="Fraser C.M."/>
            <person name="Schutzer S."/>
            <person name="Luft B."/>
            <person name="Morgan R."/>
            <person name="Chastens S."/>
            <person name="Qiu W."/>
        </authorList>
    </citation>
    <scope>NUCLEOTIDE SEQUENCE [LARGE SCALE GENOMIC DNA]</scope>
    <source>
        <strain evidence="1">SCW30h</strain>
    </source>
</reference>
<evidence type="ECO:0000313" key="1">
    <source>
        <dbReference type="EMBL" id="WNY64576.1"/>
    </source>
</evidence>
<dbReference type="RefSeq" id="WP_301427687.1">
    <property type="nucleotide sequence ID" value="NZ_CP132452.1"/>
</dbReference>
<dbReference type="EMBL" id="CP132452">
    <property type="protein sequence ID" value="WNY64576.1"/>
    <property type="molecule type" value="Genomic_DNA"/>
</dbReference>
<sequence>MGLKETRNSGKFLAMFYLCLKL</sequence>
<protein>
    <submittedName>
        <fullName evidence="1">Uncharacterized protein</fullName>
    </submittedName>
</protein>
<keyword evidence="2" id="KW-1185">Reference proteome</keyword>
<keyword evidence="1" id="KW-0614">Plasmid</keyword>
<evidence type="ECO:0000313" key="2">
    <source>
        <dbReference type="Proteomes" id="UP001305925"/>
    </source>
</evidence>
<geneLocation type="plasmid" evidence="1 2">
    <name>lp54</name>
</geneLocation>
<name>A0ABZ0CE04_9SPIR</name>
<proteinExistence type="predicted"/>
<organism evidence="1 2">
    <name type="scientific">Borreliella americana</name>
    <dbReference type="NCBI Taxonomy" id="478807"/>
    <lineage>
        <taxon>Bacteria</taxon>
        <taxon>Pseudomonadati</taxon>
        <taxon>Spirochaetota</taxon>
        <taxon>Spirochaetia</taxon>
        <taxon>Spirochaetales</taxon>
        <taxon>Borreliaceae</taxon>
        <taxon>Borreliella</taxon>
    </lineage>
</organism>
<dbReference type="Proteomes" id="UP001305925">
    <property type="component" value="Plasmid lp54"/>
</dbReference>
<accession>A0ABZ0CE04</accession>